<comment type="subcellular location">
    <subcellularLocation>
        <location evidence="1">Endomembrane system</location>
        <topology evidence="1">Multi-pass membrane protein</topology>
    </subcellularLocation>
</comment>
<keyword evidence="5 8" id="KW-1133">Transmembrane helix</keyword>
<feature type="transmembrane region" description="Helical" evidence="8">
    <location>
        <begin position="324"/>
        <end position="345"/>
    </location>
</feature>
<feature type="domain" description="Major facilitator superfamily (MFS) profile" evidence="9">
    <location>
        <begin position="58"/>
        <end position="551"/>
    </location>
</feature>
<dbReference type="SUPFAM" id="SSF103473">
    <property type="entry name" value="MFS general substrate transporter"/>
    <property type="match status" value="1"/>
</dbReference>
<keyword evidence="6 8" id="KW-0472">Membrane</keyword>
<dbReference type="Gene3D" id="1.20.1250.20">
    <property type="entry name" value="MFS general substrate transporter like domains"/>
    <property type="match status" value="1"/>
</dbReference>
<feature type="transmembrane region" description="Helical" evidence="8">
    <location>
        <begin position="529"/>
        <end position="547"/>
    </location>
</feature>
<evidence type="ECO:0000256" key="6">
    <source>
        <dbReference type="ARBA" id="ARBA00023136"/>
    </source>
</evidence>
<evidence type="ECO:0000256" key="2">
    <source>
        <dbReference type="ARBA" id="ARBA00008335"/>
    </source>
</evidence>
<dbReference type="STRING" id="50990.A0A4Y7PQU8"/>
<accession>A0A4Y7PQU8</accession>
<feature type="transmembrane region" description="Helical" evidence="8">
    <location>
        <begin position="184"/>
        <end position="203"/>
    </location>
</feature>
<evidence type="ECO:0000259" key="9">
    <source>
        <dbReference type="PROSITE" id="PS50850"/>
    </source>
</evidence>
<evidence type="ECO:0000256" key="1">
    <source>
        <dbReference type="ARBA" id="ARBA00004127"/>
    </source>
</evidence>
<proteinExistence type="inferred from homology"/>
<dbReference type="EMBL" id="ML170220">
    <property type="protein sequence ID" value="TDL17535.1"/>
    <property type="molecule type" value="Genomic_DNA"/>
</dbReference>
<dbReference type="PANTHER" id="PTHR23501">
    <property type="entry name" value="MAJOR FACILITATOR SUPERFAMILY"/>
    <property type="match status" value="1"/>
</dbReference>
<feature type="transmembrane region" description="Helical" evidence="8">
    <location>
        <begin position="148"/>
        <end position="172"/>
    </location>
</feature>
<feature type="transmembrane region" description="Helical" evidence="8">
    <location>
        <begin position="285"/>
        <end position="303"/>
    </location>
</feature>
<dbReference type="FunFam" id="1.20.1720.10:FF:000013">
    <property type="entry name" value="Related to multidrug resistance proteins"/>
    <property type="match status" value="1"/>
</dbReference>
<feature type="transmembrane region" description="Helical" evidence="8">
    <location>
        <begin position="357"/>
        <end position="376"/>
    </location>
</feature>
<dbReference type="CDD" id="cd17502">
    <property type="entry name" value="MFS_Azr1_MDR_like"/>
    <property type="match status" value="1"/>
</dbReference>
<evidence type="ECO:0000313" key="11">
    <source>
        <dbReference type="Proteomes" id="UP000294933"/>
    </source>
</evidence>
<keyword evidence="11" id="KW-1185">Reference proteome</keyword>
<evidence type="ECO:0000256" key="3">
    <source>
        <dbReference type="ARBA" id="ARBA00022448"/>
    </source>
</evidence>
<evidence type="ECO:0000256" key="4">
    <source>
        <dbReference type="ARBA" id="ARBA00022692"/>
    </source>
</evidence>
<dbReference type="PRINTS" id="PR01036">
    <property type="entry name" value="TCRTETB"/>
</dbReference>
<feature type="transmembrane region" description="Helical" evidence="8">
    <location>
        <begin position="209"/>
        <end position="233"/>
    </location>
</feature>
<dbReference type="PROSITE" id="PS50850">
    <property type="entry name" value="MFS"/>
    <property type="match status" value="1"/>
</dbReference>
<dbReference type="InterPro" id="IPR011701">
    <property type="entry name" value="MFS"/>
</dbReference>
<feature type="transmembrane region" description="Helical" evidence="8">
    <location>
        <begin position="388"/>
        <end position="411"/>
    </location>
</feature>
<feature type="transmembrane region" description="Helical" evidence="8">
    <location>
        <begin position="245"/>
        <end position="265"/>
    </location>
</feature>
<dbReference type="InterPro" id="IPR020846">
    <property type="entry name" value="MFS_dom"/>
</dbReference>
<protein>
    <submittedName>
        <fullName evidence="10">MFS general substrate transporter</fullName>
    </submittedName>
</protein>
<evidence type="ECO:0000256" key="5">
    <source>
        <dbReference type="ARBA" id="ARBA00022989"/>
    </source>
</evidence>
<evidence type="ECO:0000256" key="7">
    <source>
        <dbReference type="SAM" id="MobiDB-lite"/>
    </source>
</evidence>
<dbReference type="AlphaFoldDB" id="A0A4Y7PQU8"/>
<dbReference type="InterPro" id="IPR036259">
    <property type="entry name" value="MFS_trans_sf"/>
</dbReference>
<feature type="region of interest" description="Disordered" evidence="7">
    <location>
        <begin position="1"/>
        <end position="30"/>
    </location>
</feature>
<name>A0A4Y7PQU8_9AGAM</name>
<feature type="transmembrane region" description="Helical" evidence="8">
    <location>
        <begin position="423"/>
        <end position="446"/>
    </location>
</feature>
<dbReference type="OrthoDB" id="3437016at2759"/>
<dbReference type="Pfam" id="PF07690">
    <property type="entry name" value="MFS_1"/>
    <property type="match status" value="1"/>
</dbReference>
<feature type="transmembrane region" description="Helical" evidence="8">
    <location>
        <begin position="123"/>
        <end position="142"/>
    </location>
</feature>
<dbReference type="PANTHER" id="PTHR23501:SF84">
    <property type="entry name" value="VACUOLAR MEMBRANE AMINO ACID UPTAKE TRANSPORTER FNX2"/>
    <property type="match status" value="1"/>
</dbReference>
<reference evidence="10 11" key="1">
    <citation type="submission" date="2018-06" db="EMBL/GenBank/DDBJ databases">
        <title>A transcriptomic atlas of mushroom development highlights an independent origin of complex multicellularity.</title>
        <authorList>
            <consortium name="DOE Joint Genome Institute"/>
            <person name="Krizsan K."/>
            <person name="Almasi E."/>
            <person name="Merenyi Z."/>
            <person name="Sahu N."/>
            <person name="Viragh M."/>
            <person name="Koszo T."/>
            <person name="Mondo S."/>
            <person name="Kiss B."/>
            <person name="Balint B."/>
            <person name="Kues U."/>
            <person name="Barry K."/>
            <person name="Hegedus J.C."/>
            <person name="Henrissat B."/>
            <person name="Johnson J."/>
            <person name="Lipzen A."/>
            <person name="Ohm R."/>
            <person name="Nagy I."/>
            <person name="Pangilinan J."/>
            <person name="Yan J."/>
            <person name="Xiong Y."/>
            <person name="Grigoriev I.V."/>
            <person name="Hibbett D.S."/>
            <person name="Nagy L.G."/>
        </authorList>
    </citation>
    <scope>NUCLEOTIDE SEQUENCE [LARGE SCALE GENOMIC DNA]</scope>
    <source>
        <strain evidence="10 11">SZMC22713</strain>
    </source>
</reference>
<dbReference type="Proteomes" id="UP000294933">
    <property type="component" value="Unassembled WGS sequence"/>
</dbReference>
<keyword evidence="4 8" id="KW-0812">Transmembrane</keyword>
<keyword evidence="3" id="KW-0813">Transport</keyword>
<gene>
    <name evidence="10" type="ORF">BD410DRAFT_807260</name>
</gene>
<comment type="similarity">
    <text evidence="2">Belongs to the major facilitator superfamily.</text>
</comment>
<dbReference type="GO" id="GO:0015174">
    <property type="term" value="F:basic amino acid transmembrane transporter activity"/>
    <property type="evidence" value="ECO:0007669"/>
    <property type="project" value="TreeGrafter"/>
</dbReference>
<dbReference type="GO" id="GO:0000329">
    <property type="term" value="C:fungal-type vacuole membrane"/>
    <property type="evidence" value="ECO:0007669"/>
    <property type="project" value="TreeGrafter"/>
</dbReference>
<feature type="transmembrane region" description="Helical" evidence="8">
    <location>
        <begin position="58"/>
        <end position="81"/>
    </location>
</feature>
<evidence type="ECO:0000256" key="8">
    <source>
        <dbReference type="SAM" id="Phobius"/>
    </source>
</evidence>
<evidence type="ECO:0000313" key="10">
    <source>
        <dbReference type="EMBL" id="TDL17535.1"/>
    </source>
</evidence>
<organism evidence="10 11">
    <name type="scientific">Rickenella mellea</name>
    <dbReference type="NCBI Taxonomy" id="50990"/>
    <lineage>
        <taxon>Eukaryota</taxon>
        <taxon>Fungi</taxon>
        <taxon>Dikarya</taxon>
        <taxon>Basidiomycota</taxon>
        <taxon>Agaricomycotina</taxon>
        <taxon>Agaricomycetes</taxon>
        <taxon>Hymenochaetales</taxon>
        <taxon>Rickenellaceae</taxon>
        <taxon>Rickenella</taxon>
    </lineage>
</organism>
<dbReference type="VEuPathDB" id="FungiDB:BD410DRAFT_807260"/>
<dbReference type="Gene3D" id="1.20.1720.10">
    <property type="entry name" value="Multidrug resistance protein D"/>
    <property type="match status" value="1"/>
</dbReference>
<sequence length="554" mass="58068">MSSENEPLLDHRGSNGKQVTYGRDLEPPESSIASISESQEAVEAQATSPGPPVRMLRIIFPLAIGIFLAAMDGTIVASSYATIGSELKQLQSTSWIATGYMVTLTSFQPLYGKLSDIFGRKACILFAYTGFGIGCLLCGLARTMNELIAARALAGLGGAGMNTVVVILVSDLVPLRERGTWQGVLNIIFAFGSAAGAPLGGIIADGVGWRWTFLIQVPIAAFAIIAVSLALHVPTKKSSSFTEKLKRVDFAGSFLLVFAILSLLIGLDQTTSSFIAASPTLSTILAPRTMLPLSFTLFAFFIFTETKLSPEPLAPPRIILSIPLLGAYFANLFGFGAGLALIYQFPLYVQAVRAKSASAAGMLLIPATIGGVIGSLSGGIVMQRTGKYWWLTVGAYSVVVLGASAVTVAAIKGMDLGFISAGLPILTIGQGSAVTTTLIALIANAAPEDQAIATAVSYLFRSLGSVIGISASSSIVQSTLRASLRRRLEGHDIDEIIRQVRASLSAIDLLDAPTRVAVRAAYSDAVCSAFGFAVLLACGAVLSSLFVREKALAR</sequence>
<dbReference type="GO" id="GO:0012505">
    <property type="term" value="C:endomembrane system"/>
    <property type="evidence" value="ECO:0007669"/>
    <property type="project" value="UniProtKB-SubCell"/>
</dbReference>